<reference evidence="1 2" key="1">
    <citation type="journal article" date="2018" name="Sci. Rep.">
        <title>Comparative analysis of the Pocillopora damicornis genome highlights role of immune system in coral evolution.</title>
        <authorList>
            <person name="Cunning R."/>
            <person name="Bay R.A."/>
            <person name="Gillette P."/>
            <person name="Baker A.C."/>
            <person name="Traylor-Knowles N."/>
        </authorList>
    </citation>
    <scope>NUCLEOTIDE SEQUENCE [LARGE SCALE GENOMIC DNA]</scope>
    <source>
        <strain evidence="1">RSMAS</strain>
        <tissue evidence="1">Whole animal</tissue>
    </source>
</reference>
<comment type="caution">
    <text evidence="1">The sequence shown here is derived from an EMBL/GenBank/DDBJ whole genome shotgun (WGS) entry which is preliminary data.</text>
</comment>
<gene>
    <name evidence="1" type="ORF">pdam_00019433</name>
</gene>
<dbReference type="Proteomes" id="UP000275408">
    <property type="component" value="Unassembled WGS sequence"/>
</dbReference>
<dbReference type="AlphaFoldDB" id="A0A3M6V2U0"/>
<organism evidence="1 2">
    <name type="scientific">Pocillopora damicornis</name>
    <name type="common">Cauliflower coral</name>
    <name type="synonym">Millepora damicornis</name>
    <dbReference type="NCBI Taxonomy" id="46731"/>
    <lineage>
        <taxon>Eukaryota</taxon>
        <taxon>Metazoa</taxon>
        <taxon>Cnidaria</taxon>
        <taxon>Anthozoa</taxon>
        <taxon>Hexacorallia</taxon>
        <taxon>Scleractinia</taxon>
        <taxon>Astrocoeniina</taxon>
        <taxon>Pocilloporidae</taxon>
        <taxon>Pocillopora</taxon>
    </lineage>
</organism>
<proteinExistence type="predicted"/>
<accession>A0A3M6V2U0</accession>
<evidence type="ECO:0000313" key="1">
    <source>
        <dbReference type="EMBL" id="RMX60222.1"/>
    </source>
</evidence>
<protein>
    <submittedName>
        <fullName evidence="1">Uncharacterized protein</fullName>
    </submittedName>
</protein>
<dbReference type="EMBL" id="RCHS01000213">
    <property type="protein sequence ID" value="RMX60222.1"/>
    <property type="molecule type" value="Genomic_DNA"/>
</dbReference>
<keyword evidence="2" id="KW-1185">Reference proteome</keyword>
<evidence type="ECO:0000313" key="2">
    <source>
        <dbReference type="Proteomes" id="UP000275408"/>
    </source>
</evidence>
<sequence length="228" mass="25650">MNLYARRLPLSHLSSDDEREVPKHYKGNVLLPMMPLAILDDFSNNGMVPFVMNARNSYLELIAETHPIHVENNASFLVDLDHLQQPEDLLSDDLGSWDQSKRATKKTFINKSDNCLGKTIVNVVLPDSQHHNLVFVRYYFEGAPEHQIKLKAHGNAKTGSIPYLRTDRSTVTKMKAAVSRSKAGLKNVVYQVEEDVGGLTKWQKSLGDSLKKALSDILDEYSTDTVVN</sequence>
<name>A0A3M6V2U0_POCDA</name>